<reference evidence="1 2" key="1">
    <citation type="submission" date="2023-12" db="EMBL/GenBank/DDBJ databases">
        <title>Novel species of the genus Arcicella isolated from rivers.</title>
        <authorList>
            <person name="Lu H."/>
        </authorList>
    </citation>
    <scope>NUCLEOTIDE SEQUENCE [LARGE SCALE GENOMIC DNA]</scope>
    <source>
        <strain evidence="1 2">DC25W</strain>
    </source>
</reference>
<evidence type="ECO:0000313" key="1">
    <source>
        <dbReference type="EMBL" id="MEA5427839.1"/>
    </source>
</evidence>
<accession>A0ABU5SLK4</accession>
<gene>
    <name evidence="1" type="ORF">VB798_14705</name>
</gene>
<keyword evidence="2" id="KW-1185">Reference proteome</keyword>
<evidence type="ECO:0000313" key="2">
    <source>
        <dbReference type="Proteomes" id="UP001302222"/>
    </source>
</evidence>
<sequence>MTGYNLALHQLIQEYFLSELFQREKIKTTLQKSVNLLWTYLIPLDLSEDDISILPAEFEGDNIITNNIISLYEGELQIALLFVKIAILLQDERLLKKANLIASFSKIKEDRFKEEDLTFDLKSGTIGIALLYQTIYFLTNEKLYLERANYWFEKSEKLKQLFLKEKNRTIEQIDKETILAFEAFRNPQDTFWRRFYFLEFDTFLKCNTKAKNVY</sequence>
<dbReference type="InterPro" id="IPR012341">
    <property type="entry name" value="6hp_glycosidase-like_sf"/>
</dbReference>
<dbReference type="EMBL" id="JAYGIM010000011">
    <property type="protein sequence ID" value="MEA5427839.1"/>
    <property type="molecule type" value="Genomic_DNA"/>
</dbReference>
<organism evidence="1 2">
    <name type="scientific">Arcicella lustrica</name>
    <dbReference type="NCBI Taxonomy" id="2984196"/>
    <lineage>
        <taxon>Bacteria</taxon>
        <taxon>Pseudomonadati</taxon>
        <taxon>Bacteroidota</taxon>
        <taxon>Cytophagia</taxon>
        <taxon>Cytophagales</taxon>
        <taxon>Flectobacillaceae</taxon>
        <taxon>Arcicella</taxon>
    </lineage>
</organism>
<dbReference type="Proteomes" id="UP001302222">
    <property type="component" value="Unassembled WGS sequence"/>
</dbReference>
<dbReference type="Gene3D" id="1.50.10.10">
    <property type="match status" value="1"/>
</dbReference>
<name>A0ABU5SLK4_9BACT</name>
<proteinExistence type="predicted"/>
<dbReference type="SUPFAM" id="SSF158745">
    <property type="entry name" value="LanC-like"/>
    <property type="match status" value="1"/>
</dbReference>
<dbReference type="RefSeq" id="WP_323259616.1">
    <property type="nucleotide sequence ID" value="NZ_JAYGIM010000011.1"/>
</dbReference>
<protein>
    <submittedName>
        <fullName evidence="1">Uncharacterized protein</fullName>
    </submittedName>
</protein>
<comment type="caution">
    <text evidence="1">The sequence shown here is derived from an EMBL/GenBank/DDBJ whole genome shotgun (WGS) entry which is preliminary data.</text>
</comment>